<dbReference type="Gene3D" id="3.20.20.80">
    <property type="entry name" value="Glycosidases"/>
    <property type="match status" value="1"/>
</dbReference>
<proteinExistence type="predicted"/>
<dbReference type="GO" id="GO:0005975">
    <property type="term" value="P:carbohydrate metabolic process"/>
    <property type="evidence" value="ECO:0007669"/>
    <property type="project" value="InterPro"/>
</dbReference>
<dbReference type="InParanoid" id="A0A165JPT2"/>
<dbReference type="PROSITE" id="PS51910">
    <property type="entry name" value="GH18_2"/>
    <property type="match status" value="1"/>
</dbReference>
<feature type="transmembrane region" description="Helical" evidence="4">
    <location>
        <begin position="426"/>
        <end position="447"/>
    </location>
</feature>
<feature type="region of interest" description="Disordered" evidence="3">
    <location>
        <begin position="578"/>
        <end position="607"/>
    </location>
</feature>
<feature type="region of interest" description="Disordered" evidence="3">
    <location>
        <begin position="506"/>
        <end position="564"/>
    </location>
</feature>
<evidence type="ECO:0000256" key="3">
    <source>
        <dbReference type="SAM" id="MobiDB-lite"/>
    </source>
</evidence>
<name>A0A165JPT2_EXIGL</name>
<dbReference type="AlphaFoldDB" id="A0A165JPT2"/>
<reference evidence="6 7" key="1">
    <citation type="journal article" date="2016" name="Mol. Biol. Evol.">
        <title>Comparative Genomics of Early-Diverging Mushroom-Forming Fungi Provides Insights into the Origins of Lignocellulose Decay Capabilities.</title>
        <authorList>
            <person name="Nagy L.G."/>
            <person name="Riley R."/>
            <person name="Tritt A."/>
            <person name="Adam C."/>
            <person name="Daum C."/>
            <person name="Floudas D."/>
            <person name="Sun H."/>
            <person name="Yadav J.S."/>
            <person name="Pangilinan J."/>
            <person name="Larsson K.H."/>
            <person name="Matsuura K."/>
            <person name="Barry K."/>
            <person name="Labutti K."/>
            <person name="Kuo R."/>
            <person name="Ohm R.A."/>
            <person name="Bhattacharya S.S."/>
            <person name="Shirouzu T."/>
            <person name="Yoshinaga Y."/>
            <person name="Martin F.M."/>
            <person name="Grigoriev I.V."/>
            <person name="Hibbett D.S."/>
        </authorList>
    </citation>
    <scope>NUCLEOTIDE SEQUENCE [LARGE SCALE GENOMIC DNA]</scope>
    <source>
        <strain evidence="6 7">HHB12029</strain>
    </source>
</reference>
<keyword evidence="7" id="KW-1185">Reference proteome</keyword>
<organism evidence="6 7">
    <name type="scientific">Exidia glandulosa HHB12029</name>
    <dbReference type="NCBI Taxonomy" id="1314781"/>
    <lineage>
        <taxon>Eukaryota</taxon>
        <taxon>Fungi</taxon>
        <taxon>Dikarya</taxon>
        <taxon>Basidiomycota</taxon>
        <taxon>Agaricomycotina</taxon>
        <taxon>Agaricomycetes</taxon>
        <taxon>Auriculariales</taxon>
        <taxon>Exidiaceae</taxon>
        <taxon>Exidia</taxon>
    </lineage>
</organism>
<dbReference type="InterPro" id="IPR017853">
    <property type="entry name" value="GH"/>
</dbReference>
<gene>
    <name evidence="6" type="ORF">EXIGLDRAFT_672363</name>
</gene>
<dbReference type="PANTHER" id="PTHR45708">
    <property type="entry name" value="ENDOCHITINASE"/>
    <property type="match status" value="1"/>
</dbReference>
<feature type="region of interest" description="Disordered" evidence="3">
    <location>
        <begin position="352"/>
        <end position="420"/>
    </location>
</feature>
<dbReference type="InterPro" id="IPR001223">
    <property type="entry name" value="Glyco_hydro18_cat"/>
</dbReference>
<feature type="compositionally biased region" description="Polar residues" evidence="3">
    <location>
        <begin position="409"/>
        <end position="420"/>
    </location>
</feature>
<dbReference type="Proteomes" id="UP000077266">
    <property type="component" value="Unassembled WGS sequence"/>
</dbReference>
<evidence type="ECO:0000256" key="4">
    <source>
        <dbReference type="SAM" id="Phobius"/>
    </source>
</evidence>
<dbReference type="PANTHER" id="PTHR45708:SF49">
    <property type="entry name" value="ENDOCHITINASE"/>
    <property type="match status" value="1"/>
</dbReference>
<keyword evidence="4" id="KW-0812">Transmembrane</keyword>
<dbReference type="Pfam" id="PF00704">
    <property type="entry name" value="Glyco_hydro_18"/>
    <property type="match status" value="1"/>
</dbReference>
<keyword evidence="4" id="KW-0472">Membrane</keyword>
<protein>
    <submittedName>
        <fullName evidence="6">Glycoside hydrolase</fullName>
    </submittedName>
</protein>
<dbReference type="EMBL" id="KV425961">
    <property type="protein sequence ID" value="KZV95157.1"/>
    <property type="molecule type" value="Genomic_DNA"/>
</dbReference>
<accession>A0A165JPT2</accession>
<keyword evidence="2" id="KW-0326">Glycosidase</keyword>
<keyword evidence="4" id="KW-1133">Transmembrane helix</keyword>
<evidence type="ECO:0000313" key="6">
    <source>
        <dbReference type="EMBL" id="KZV95157.1"/>
    </source>
</evidence>
<evidence type="ECO:0000256" key="2">
    <source>
        <dbReference type="ARBA" id="ARBA00023295"/>
    </source>
</evidence>
<dbReference type="GO" id="GO:0005576">
    <property type="term" value="C:extracellular region"/>
    <property type="evidence" value="ECO:0007669"/>
    <property type="project" value="TreeGrafter"/>
</dbReference>
<feature type="compositionally biased region" description="Low complexity" evidence="3">
    <location>
        <begin position="352"/>
        <end position="395"/>
    </location>
</feature>
<feature type="domain" description="GH18" evidence="5">
    <location>
        <begin position="54"/>
        <end position="350"/>
    </location>
</feature>
<evidence type="ECO:0000313" key="7">
    <source>
        <dbReference type="Proteomes" id="UP000077266"/>
    </source>
</evidence>
<dbReference type="InterPro" id="IPR050542">
    <property type="entry name" value="Glycosyl_Hydrlase18_Chitinase"/>
</dbReference>
<dbReference type="GO" id="GO:0004568">
    <property type="term" value="F:chitinase activity"/>
    <property type="evidence" value="ECO:0007669"/>
    <property type="project" value="TreeGrafter"/>
</dbReference>
<feature type="compositionally biased region" description="Low complexity" evidence="3">
    <location>
        <begin position="539"/>
        <end position="551"/>
    </location>
</feature>
<evidence type="ECO:0000259" key="5">
    <source>
        <dbReference type="PROSITE" id="PS51910"/>
    </source>
</evidence>
<keyword evidence="1 6" id="KW-0378">Hydrolase</keyword>
<evidence type="ECO:0000256" key="1">
    <source>
        <dbReference type="ARBA" id="ARBA00022801"/>
    </source>
</evidence>
<sequence>MFLVLPQLQGPEARPARRSGSLKSARILRRLAAAILLASASATCARAFDISRADNVVAYWGSSTGQKSIGAYCDDSVDTISIAFLSVYFGTGHLPELTISYDCGGDVFANSELMNCASLAADIKQCQAKGKAVTLSIGGSGQPETNVFSSDATARSFADQLWNLFLGGTSSTRPFGDAALDGINFNIQDPTKLAGITAFVGQLNTHYKSASKDYLVTADVSCLFPDTAPWQSLGTILNASSLDAVYLRMFGEGPCDLSNYDDKSSWNFPTWAKWATTNSPNKDVKLYFSALGNPSVGIPTDYVDAARIGQIAAETRTQYKSFGGVVYWDAAAAVANNNFGAALKTALVSPASTSTTTSSSSPPTGSSASTASSPAKSDPSSATSSTSSSSSPSSSVEQTGSDSRAPASPFTSDNDAPSKSSNRTTIILAVLLPILAILAIFIGGLLWRKRRLHLQQQAADAPVASEPFYSYSGVDAGGVGFSPGKRGAEMRQQQHRLPVVDGVQPYLQQPHAGAGPTVVSSKSSYPSGKAPPPSSPTTGESYSGGPESSGSQDPEQFVALQSEMGRVGMSMQALLTSLARLRNPPGPADDVSDAGATNVPPPRYDHV</sequence>
<dbReference type="STRING" id="1314781.A0A165JPT2"/>
<dbReference type="OrthoDB" id="6020543at2759"/>
<dbReference type="SUPFAM" id="SSF51445">
    <property type="entry name" value="(Trans)glycosidases"/>
    <property type="match status" value="1"/>
</dbReference>